<dbReference type="EMBL" id="JAGDFM010000050">
    <property type="protein sequence ID" value="KAG7389084.1"/>
    <property type="molecule type" value="Genomic_DNA"/>
</dbReference>
<keyword evidence="1" id="KW-0175">Coiled coil</keyword>
<comment type="caution">
    <text evidence="3">The sequence shown here is derived from an EMBL/GenBank/DDBJ whole genome shotgun (WGS) entry which is preliminary data.</text>
</comment>
<evidence type="ECO:0000313" key="4">
    <source>
        <dbReference type="Proteomes" id="UP000694044"/>
    </source>
</evidence>
<organism evidence="3 4">
    <name type="scientific">Phytophthora pseudosyringae</name>
    <dbReference type="NCBI Taxonomy" id="221518"/>
    <lineage>
        <taxon>Eukaryota</taxon>
        <taxon>Sar</taxon>
        <taxon>Stramenopiles</taxon>
        <taxon>Oomycota</taxon>
        <taxon>Peronosporomycetes</taxon>
        <taxon>Peronosporales</taxon>
        <taxon>Peronosporaceae</taxon>
        <taxon>Phytophthora</taxon>
    </lineage>
</organism>
<feature type="compositionally biased region" description="Polar residues" evidence="2">
    <location>
        <begin position="13"/>
        <end position="23"/>
    </location>
</feature>
<evidence type="ECO:0000313" key="3">
    <source>
        <dbReference type="EMBL" id="KAG7389084.1"/>
    </source>
</evidence>
<sequence>MEPPDATAEWAQGSPTLTPTTKLESVPSRHDKASAGKHPGCTWPPEKAAGHQHPPMVAAWQGTGDLARIRQMHEPQVGGVPRSVLQRLLATPSDSAAGAPMRSPRRRCSAASAAVVAMVHSPRAFANSDRSPLEKRDPTAQTMPYHCFSPMFPTPEFGSYESSSNCSSGCNSPVPIGRFSDRPVPSDDEDDDSEDEVTMLRQQVALLVKSLEDEKKRRASEQHLMQTKIIELQGLIRGNGHEDDEMESDDVGAVGKTSSSMLQGFASARENERLENNQVRRWSAPLVEDEGVESSSCGCSQKQKDTSGEAAAKLQLTRLRARMHAIVIDGQRETQSLRSQLEGTKRTHSKQEKELTLETTIKVAALEQKHAVATTRLAQQVATNAAQVEKLQAEKQELLACMQAQQERMKQLELALGGKQIVDASR</sequence>
<feature type="region of interest" description="Disordered" evidence="2">
    <location>
        <begin position="177"/>
        <end position="196"/>
    </location>
</feature>
<dbReference type="Proteomes" id="UP000694044">
    <property type="component" value="Unassembled WGS sequence"/>
</dbReference>
<evidence type="ECO:0000256" key="2">
    <source>
        <dbReference type="SAM" id="MobiDB-lite"/>
    </source>
</evidence>
<protein>
    <submittedName>
        <fullName evidence="3">Uncharacterized protein</fullName>
    </submittedName>
</protein>
<feature type="coiled-coil region" evidence="1">
    <location>
        <begin position="388"/>
        <end position="415"/>
    </location>
</feature>
<reference evidence="3" key="1">
    <citation type="submission" date="2021-02" db="EMBL/GenBank/DDBJ databases">
        <authorList>
            <person name="Palmer J.M."/>
        </authorList>
    </citation>
    <scope>NUCLEOTIDE SEQUENCE</scope>
    <source>
        <strain evidence="3">SCRP734</strain>
    </source>
</reference>
<dbReference type="OrthoDB" id="168469at2759"/>
<feature type="region of interest" description="Disordered" evidence="2">
    <location>
        <begin position="1"/>
        <end position="53"/>
    </location>
</feature>
<proteinExistence type="predicted"/>
<accession>A0A8T1WA20</accession>
<keyword evidence="4" id="KW-1185">Reference proteome</keyword>
<feature type="compositionally biased region" description="Acidic residues" evidence="2">
    <location>
        <begin position="186"/>
        <end position="196"/>
    </location>
</feature>
<dbReference type="AlphaFoldDB" id="A0A8T1WA20"/>
<gene>
    <name evidence="3" type="ORF">PHYPSEUDO_011353</name>
</gene>
<name>A0A8T1WA20_9STRA</name>
<evidence type="ECO:0000256" key="1">
    <source>
        <dbReference type="SAM" id="Coils"/>
    </source>
</evidence>